<evidence type="ECO:0000313" key="4">
    <source>
        <dbReference type="Proteomes" id="UP000254331"/>
    </source>
</evidence>
<dbReference type="AlphaFoldDB" id="A0A379FDV7"/>
<dbReference type="GeneID" id="93394291"/>
<keyword evidence="1" id="KW-1133">Transmembrane helix</keyword>
<dbReference type="InterPro" id="IPR026841">
    <property type="entry name" value="Aur1/Ipt1"/>
</dbReference>
<dbReference type="GO" id="GO:0016020">
    <property type="term" value="C:membrane"/>
    <property type="evidence" value="ECO:0007669"/>
    <property type="project" value="UniProtKB-SubCell"/>
</dbReference>
<evidence type="ECO:0000259" key="2">
    <source>
        <dbReference type="Pfam" id="PF14378"/>
    </source>
</evidence>
<name>A0A379FDV7_PROVU</name>
<keyword evidence="1" id="KW-0472">Membrane</keyword>
<feature type="transmembrane region" description="Helical" evidence="1">
    <location>
        <begin position="217"/>
        <end position="235"/>
    </location>
</feature>
<dbReference type="OrthoDB" id="9775789at2"/>
<protein>
    <submittedName>
        <fullName evidence="3">PAP2 superfamily</fullName>
    </submittedName>
</protein>
<feature type="transmembrane region" description="Helical" evidence="1">
    <location>
        <begin position="242"/>
        <end position="259"/>
    </location>
</feature>
<proteinExistence type="predicted"/>
<feature type="transmembrane region" description="Helical" evidence="1">
    <location>
        <begin position="12"/>
        <end position="32"/>
    </location>
</feature>
<dbReference type="Gene3D" id="1.20.144.10">
    <property type="entry name" value="Phosphatidic acid phosphatase type 2/haloperoxidase"/>
    <property type="match status" value="1"/>
</dbReference>
<evidence type="ECO:0000313" key="3">
    <source>
        <dbReference type="EMBL" id="SUC17834.1"/>
    </source>
</evidence>
<sequence>MLTTKARMLFNHLFSVQLFIIWGLGTYGSWLIHATEMLTPIFLGLLLWILLVFVGYKNQHSTCHSRFYWLGLLQLIVCWTIFPLFKSIRYGLYQWSFDDILYDLDKFLWFGKSLPEWSILLQSGWLSEFLSFCYFSFYFLIIGSALFFFFSRNNALTKNYFFGLMLMYFFGFIGYFTIPATGPYSAFPSDFNYPVYSGAMTLFLTDLVDKGITGMDVFPSLHTGITLYIVGFFYLSGYKKTAYCLSPILIGLILATVYLHYHYGIDVIVGALLALWVFYITGKNNKVEYGTHL</sequence>
<feature type="transmembrane region" description="Helical" evidence="1">
    <location>
        <begin position="265"/>
        <end position="282"/>
    </location>
</feature>
<feature type="transmembrane region" description="Helical" evidence="1">
    <location>
        <begin position="38"/>
        <end position="55"/>
    </location>
</feature>
<dbReference type="EMBL" id="UGTW01000001">
    <property type="protein sequence ID" value="SUC17834.1"/>
    <property type="molecule type" value="Genomic_DNA"/>
</dbReference>
<gene>
    <name evidence="3" type="ORF">NCTC10376_03787</name>
</gene>
<dbReference type="Proteomes" id="UP000254331">
    <property type="component" value="Unassembled WGS sequence"/>
</dbReference>
<reference evidence="3 4" key="1">
    <citation type="submission" date="2018-06" db="EMBL/GenBank/DDBJ databases">
        <authorList>
            <consortium name="Pathogen Informatics"/>
            <person name="Doyle S."/>
        </authorList>
    </citation>
    <scope>NUCLEOTIDE SEQUENCE [LARGE SCALE GENOMIC DNA]</scope>
    <source>
        <strain evidence="3 4">NCTC10376</strain>
    </source>
</reference>
<feature type="domain" description="Inositolphosphotransferase Aur1/Ipt1" evidence="2">
    <location>
        <begin position="101"/>
        <end position="279"/>
    </location>
</feature>
<feature type="transmembrane region" description="Helical" evidence="1">
    <location>
        <begin position="129"/>
        <end position="148"/>
    </location>
</feature>
<feature type="transmembrane region" description="Helical" evidence="1">
    <location>
        <begin position="160"/>
        <end position="178"/>
    </location>
</feature>
<dbReference type="Pfam" id="PF14378">
    <property type="entry name" value="PAP2_3"/>
    <property type="match status" value="1"/>
</dbReference>
<evidence type="ECO:0000256" key="1">
    <source>
        <dbReference type="SAM" id="Phobius"/>
    </source>
</evidence>
<keyword evidence="1" id="KW-0812">Transmembrane</keyword>
<dbReference type="RefSeq" id="WP_036936770.1">
    <property type="nucleotide sequence ID" value="NZ_CP033736.1"/>
</dbReference>
<organism evidence="3 4">
    <name type="scientific">Proteus vulgaris</name>
    <dbReference type="NCBI Taxonomy" id="585"/>
    <lineage>
        <taxon>Bacteria</taxon>
        <taxon>Pseudomonadati</taxon>
        <taxon>Pseudomonadota</taxon>
        <taxon>Gammaproteobacteria</taxon>
        <taxon>Enterobacterales</taxon>
        <taxon>Morganellaceae</taxon>
        <taxon>Proteus</taxon>
    </lineage>
</organism>
<accession>A0A379FDV7</accession>
<feature type="transmembrane region" description="Helical" evidence="1">
    <location>
        <begin position="67"/>
        <end position="85"/>
    </location>
</feature>